<dbReference type="OrthoDB" id="3831302at2"/>
<protein>
    <submittedName>
        <fullName evidence="1">Uncharacterized protein</fullName>
    </submittedName>
</protein>
<dbReference type="RefSeq" id="WP_122185907.1">
    <property type="nucleotide sequence ID" value="NZ_RFFH01000001.1"/>
</dbReference>
<name>A0A3M2LCW9_9NOCA</name>
<dbReference type="AlphaFoldDB" id="A0A3M2LCW9"/>
<dbReference type="EMBL" id="RFFH01000001">
    <property type="protein sequence ID" value="RMI34936.1"/>
    <property type="molecule type" value="Genomic_DNA"/>
</dbReference>
<dbReference type="Pfam" id="PF19939">
    <property type="entry name" value="DUF6401"/>
    <property type="match status" value="1"/>
</dbReference>
<sequence>MFQLNHALLEVSARKTLNRLDRSHGVPAYLASREFPSLSAELDQHSAAVRDIVEAAAAQAATTPPLAILAGYARGLLDEAGRPGLISPQSRADWARAGWLQLRLAGVCQVAAGL</sequence>
<accession>A0A3M2LCW9</accession>
<evidence type="ECO:0000313" key="1">
    <source>
        <dbReference type="EMBL" id="RMI34936.1"/>
    </source>
</evidence>
<reference evidence="1 2" key="1">
    <citation type="submission" date="2018-10" db="EMBL/GenBank/DDBJ databases">
        <title>Isolation from cow dung.</title>
        <authorList>
            <person name="Ling L."/>
        </authorList>
    </citation>
    <scope>NUCLEOTIDE SEQUENCE [LARGE SCALE GENOMIC DNA]</scope>
    <source>
        <strain evidence="1 2">NEAU-LL90</strain>
    </source>
</reference>
<proteinExistence type="predicted"/>
<evidence type="ECO:0000313" key="2">
    <source>
        <dbReference type="Proteomes" id="UP000279275"/>
    </source>
</evidence>
<organism evidence="1 2">
    <name type="scientific">Nocardia stercoris</name>
    <dbReference type="NCBI Taxonomy" id="2483361"/>
    <lineage>
        <taxon>Bacteria</taxon>
        <taxon>Bacillati</taxon>
        <taxon>Actinomycetota</taxon>
        <taxon>Actinomycetes</taxon>
        <taxon>Mycobacteriales</taxon>
        <taxon>Nocardiaceae</taxon>
        <taxon>Nocardia</taxon>
    </lineage>
</organism>
<dbReference type="Proteomes" id="UP000279275">
    <property type="component" value="Unassembled WGS sequence"/>
</dbReference>
<dbReference type="InterPro" id="IPR045647">
    <property type="entry name" value="DUF6401"/>
</dbReference>
<keyword evidence="2" id="KW-1185">Reference proteome</keyword>
<gene>
    <name evidence="1" type="ORF">EBN03_00785</name>
</gene>
<comment type="caution">
    <text evidence="1">The sequence shown here is derived from an EMBL/GenBank/DDBJ whole genome shotgun (WGS) entry which is preliminary data.</text>
</comment>